<accession>A0A2M8FA30</accession>
<dbReference type="Proteomes" id="UP000231456">
    <property type="component" value="Unassembled WGS sequence"/>
</dbReference>
<evidence type="ECO:0000313" key="2">
    <source>
        <dbReference type="Proteomes" id="UP000231456"/>
    </source>
</evidence>
<reference evidence="2" key="1">
    <citation type="submission" date="2017-09" db="EMBL/GenBank/DDBJ databases">
        <title>Depth-based differentiation of microbial function through sediment-hosted aquifers and enrichment of novel symbionts in the deep terrestrial subsurface.</title>
        <authorList>
            <person name="Probst A.J."/>
            <person name="Ladd B."/>
            <person name="Jarett J.K."/>
            <person name="Geller-Mcgrath D.E."/>
            <person name="Sieber C.M.K."/>
            <person name="Emerson J.B."/>
            <person name="Anantharaman K."/>
            <person name="Thomas B.C."/>
            <person name="Malmstrom R."/>
            <person name="Stieglmeier M."/>
            <person name="Klingl A."/>
            <person name="Woyke T."/>
            <person name="Ryan C.M."/>
            <person name="Banfield J.F."/>
        </authorList>
    </citation>
    <scope>NUCLEOTIDE SEQUENCE [LARGE SCALE GENOMIC DNA]</scope>
</reference>
<evidence type="ECO:0000313" key="1">
    <source>
        <dbReference type="EMBL" id="PJC52604.1"/>
    </source>
</evidence>
<sequence>MHEFEDTCDGEDDLEGNEDGVFQVRTVGKQEEAADDKDNISCHCLFCDHAVGDEEEAYSAKYFKHHTCKVAKVSDVCKVFRL</sequence>
<proteinExistence type="predicted"/>
<organism evidence="1 2">
    <name type="scientific">Candidatus Magasanikbacteria bacterium CG_4_9_14_0_2_um_filter_42_11</name>
    <dbReference type="NCBI Taxonomy" id="1974643"/>
    <lineage>
        <taxon>Bacteria</taxon>
        <taxon>Candidatus Magasanikiibacteriota</taxon>
    </lineage>
</organism>
<gene>
    <name evidence="1" type="ORF">CO030_01970</name>
</gene>
<dbReference type="EMBL" id="PFRH01000067">
    <property type="protein sequence ID" value="PJC52604.1"/>
    <property type="molecule type" value="Genomic_DNA"/>
</dbReference>
<dbReference type="AlphaFoldDB" id="A0A2M8FA30"/>
<protein>
    <submittedName>
        <fullName evidence="1">Uncharacterized protein</fullName>
    </submittedName>
</protein>
<comment type="caution">
    <text evidence="1">The sequence shown here is derived from an EMBL/GenBank/DDBJ whole genome shotgun (WGS) entry which is preliminary data.</text>
</comment>
<name>A0A2M8FA30_9BACT</name>